<evidence type="ECO:0000259" key="4">
    <source>
        <dbReference type="PROSITE" id="PS50126"/>
    </source>
</evidence>
<dbReference type="RefSeq" id="WP_103124599.1">
    <property type="nucleotide sequence ID" value="NZ_DF978426.1"/>
</dbReference>
<dbReference type="InterPro" id="IPR012340">
    <property type="entry name" value="NA-bd_OB-fold"/>
</dbReference>
<comment type="caution">
    <text evidence="5">The sequence shown here is derived from an EMBL/GenBank/DDBJ whole genome shotgun (WGS) entry which is preliminary data.</text>
</comment>
<evidence type="ECO:0000313" key="6">
    <source>
        <dbReference type="Proteomes" id="UP000236527"/>
    </source>
</evidence>
<organism evidence="5 6">
    <name type="scientific">Nostoc cycadae WK-1</name>
    <dbReference type="NCBI Taxonomy" id="1861711"/>
    <lineage>
        <taxon>Bacteria</taxon>
        <taxon>Bacillati</taxon>
        <taxon>Cyanobacteriota</taxon>
        <taxon>Cyanophyceae</taxon>
        <taxon>Nostocales</taxon>
        <taxon>Nostocaceae</taxon>
        <taxon>Nostoc</taxon>
    </lineage>
</organism>
<proteinExistence type="inferred from homology"/>
<dbReference type="GO" id="GO:0003735">
    <property type="term" value="F:structural constituent of ribosome"/>
    <property type="evidence" value="ECO:0007669"/>
    <property type="project" value="TreeGrafter"/>
</dbReference>
<dbReference type="InterPro" id="IPR003029">
    <property type="entry name" value="S1_domain"/>
</dbReference>
<evidence type="ECO:0000256" key="2">
    <source>
        <dbReference type="ARBA" id="ARBA00022980"/>
    </source>
</evidence>
<dbReference type="GO" id="GO:1990904">
    <property type="term" value="C:ribonucleoprotein complex"/>
    <property type="evidence" value="ECO:0007669"/>
    <property type="project" value="UniProtKB-KW"/>
</dbReference>
<reference evidence="6" key="1">
    <citation type="journal article" date="2018" name="Genome Announc.">
        <title>Draft Genome Sequence of the Nitrogen-Fixing and Hormogonia-Inducing Cyanobacterium Nostoc cycadae Strain WK-1, Isolated from the Coralloid Roots of Cycas revoluta.</title>
        <authorList>
            <person name="Kanesaki Y."/>
            <person name="Hirose M."/>
            <person name="Hirose Y."/>
            <person name="Fujisawa T."/>
            <person name="Nakamura Y."/>
            <person name="Watanabe S."/>
            <person name="Matsunaga S."/>
            <person name="Uchida H."/>
            <person name="Murakami A."/>
        </authorList>
    </citation>
    <scope>NUCLEOTIDE SEQUENCE [LARGE SCALE GENOMIC DNA]</scope>
    <source>
        <strain evidence="6">WK-1</strain>
    </source>
</reference>
<dbReference type="Proteomes" id="UP000236527">
    <property type="component" value="Unassembled WGS sequence"/>
</dbReference>
<comment type="similarity">
    <text evidence="1">Belongs to the bacterial ribosomal protein bS1 family.</text>
</comment>
<dbReference type="PANTHER" id="PTHR10724:SF7">
    <property type="entry name" value="SMALL RIBOSOMAL SUBUNIT PROTEIN BS1C"/>
    <property type="match status" value="1"/>
</dbReference>
<keyword evidence="2" id="KW-0689">Ribosomal protein</keyword>
<dbReference type="GO" id="GO:0005840">
    <property type="term" value="C:ribosome"/>
    <property type="evidence" value="ECO:0007669"/>
    <property type="project" value="UniProtKB-KW"/>
</dbReference>
<protein>
    <submittedName>
        <fullName evidence="5">RNA-binding S1 domain-containing protein</fullName>
    </submittedName>
</protein>
<dbReference type="GO" id="GO:0003729">
    <property type="term" value="F:mRNA binding"/>
    <property type="evidence" value="ECO:0007669"/>
    <property type="project" value="TreeGrafter"/>
</dbReference>
<dbReference type="SMART" id="SM00316">
    <property type="entry name" value="S1"/>
    <property type="match status" value="2"/>
</dbReference>
<dbReference type="PROSITE" id="PS50126">
    <property type="entry name" value="S1"/>
    <property type="match status" value="1"/>
</dbReference>
<name>A0A2H6LG36_9NOSO</name>
<keyword evidence="6" id="KW-1185">Reference proteome</keyword>
<dbReference type="Pfam" id="PF00575">
    <property type="entry name" value="S1"/>
    <property type="match status" value="1"/>
</dbReference>
<dbReference type="SUPFAM" id="SSF50249">
    <property type="entry name" value="Nucleic acid-binding proteins"/>
    <property type="match status" value="2"/>
</dbReference>
<dbReference type="InterPro" id="IPR050437">
    <property type="entry name" value="Ribos_protein_bS1-like"/>
</dbReference>
<dbReference type="Gene3D" id="2.40.50.140">
    <property type="entry name" value="Nucleic acid-binding proteins"/>
    <property type="match status" value="1"/>
</dbReference>
<dbReference type="PANTHER" id="PTHR10724">
    <property type="entry name" value="30S RIBOSOMAL PROTEIN S1"/>
    <property type="match status" value="1"/>
</dbReference>
<keyword evidence="3" id="KW-0687">Ribonucleoprotein</keyword>
<dbReference type="AlphaFoldDB" id="A0A2H6LG36"/>
<evidence type="ECO:0000313" key="5">
    <source>
        <dbReference type="EMBL" id="GBE92143.1"/>
    </source>
</evidence>
<evidence type="ECO:0000256" key="1">
    <source>
        <dbReference type="ARBA" id="ARBA00006767"/>
    </source>
</evidence>
<gene>
    <name evidence="5" type="ORF">NCWK1_1897</name>
</gene>
<evidence type="ECO:0000256" key="3">
    <source>
        <dbReference type="ARBA" id="ARBA00023274"/>
    </source>
</evidence>
<accession>A0A2H6LG36</accession>
<feature type="domain" description="S1 motif" evidence="4">
    <location>
        <begin position="89"/>
        <end position="157"/>
    </location>
</feature>
<sequence>MQTAWERVRQLQTEDVTVYGKILGKTLRGALVKIEGLRGFIRTYVDKHREELVVGEELPLKIIEVREEYDSLTLLHCAVSIRIRQLEVGQIVSGTIRRIRDYGVYVDIGDLYALLPTSKIFYPSVDHPNQLFKINDHIKAIIVKLDHENGRVVLGTC</sequence>
<dbReference type="GO" id="GO:0006412">
    <property type="term" value="P:translation"/>
    <property type="evidence" value="ECO:0007669"/>
    <property type="project" value="TreeGrafter"/>
</dbReference>
<dbReference type="EMBL" id="BDGE01000033">
    <property type="protein sequence ID" value="GBE92143.1"/>
    <property type="molecule type" value="Genomic_DNA"/>
</dbReference>